<evidence type="ECO:0000313" key="2">
    <source>
        <dbReference type="Proteomes" id="UP000283680"/>
    </source>
</evidence>
<comment type="caution">
    <text evidence="1">The sequence shown here is derived from an EMBL/GenBank/DDBJ whole genome shotgun (WGS) entry which is preliminary data.</text>
</comment>
<name>A0A412BG89_BACUN</name>
<gene>
    <name evidence="1" type="ORF">DWY92_06105</name>
</gene>
<protein>
    <submittedName>
        <fullName evidence="1">Uncharacterized protein</fullName>
    </submittedName>
</protein>
<sequence>MYHIEGKDVANFASFHPNSTIGSMNRKPMLPLRKIAVAFCRAALQERKRSDFHVQENNRKKRSDKTSIYEKYPLYLHKIYI</sequence>
<organism evidence="1 2">
    <name type="scientific">Bacteroides uniformis</name>
    <dbReference type="NCBI Taxonomy" id="820"/>
    <lineage>
        <taxon>Bacteria</taxon>
        <taxon>Pseudomonadati</taxon>
        <taxon>Bacteroidota</taxon>
        <taxon>Bacteroidia</taxon>
        <taxon>Bacteroidales</taxon>
        <taxon>Bacteroidaceae</taxon>
        <taxon>Bacteroides</taxon>
    </lineage>
</organism>
<dbReference type="EMBL" id="QRTH01000002">
    <property type="protein sequence ID" value="RGQ53248.1"/>
    <property type="molecule type" value="Genomic_DNA"/>
</dbReference>
<accession>A0A412BG89</accession>
<proteinExistence type="predicted"/>
<dbReference type="Proteomes" id="UP000283680">
    <property type="component" value="Unassembled WGS sequence"/>
</dbReference>
<dbReference type="AlphaFoldDB" id="A0A412BG89"/>
<reference evidence="1 2" key="1">
    <citation type="submission" date="2018-08" db="EMBL/GenBank/DDBJ databases">
        <title>A genome reference for cultivated species of the human gut microbiota.</title>
        <authorList>
            <person name="Zou Y."/>
            <person name="Xue W."/>
            <person name="Luo G."/>
        </authorList>
    </citation>
    <scope>NUCLEOTIDE SEQUENCE [LARGE SCALE GENOMIC DNA]</scope>
    <source>
        <strain evidence="1 2">AF28-11</strain>
    </source>
</reference>
<evidence type="ECO:0000313" key="1">
    <source>
        <dbReference type="EMBL" id="RGQ53248.1"/>
    </source>
</evidence>